<dbReference type="PANTHER" id="PTHR14269:SF52">
    <property type="entry name" value="PHOSPHATIDYLGLYCEROPHOSPHATE SYNTHASE-RELATED"/>
    <property type="match status" value="1"/>
</dbReference>
<dbReference type="AlphaFoldDB" id="A0A9Y2MRG7"/>
<dbReference type="PANTHER" id="PTHR14269">
    <property type="entry name" value="CDP-DIACYLGLYCEROL--GLYCEROL-3-PHOSPHATE 3-PHOSPHATIDYLTRANSFERASE-RELATED"/>
    <property type="match status" value="1"/>
</dbReference>
<dbReference type="EMBL" id="CP127294">
    <property type="protein sequence ID" value="WIX74903.1"/>
    <property type="molecule type" value="Genomic_DNA"/>
</dbReference>
<evidence type="ECO:0000256" key="10">
    <source>
        <dbReference type="ARBA" id="ARBA00023264"/>
    </source>
</evidence>
<dbReference type="InterPro" id="IPR050324">
    <property type="entry name" value="CDP-alcohol_PTase-I"/>
</dbReference>
<keyword evidence="7" id="KW-0443">Lipid metabolism</keyword>
<evidence type="ECO:0000313" key="15">
    <source>
        <dbReference type="EMBL" id="WIX74903.1"/>
    </source>
</evidence>
<keyword evidence="16" id="KW-1185">Reference proteome</keyword>
<sequence>MSAAPSDAGEGMTRAAEVSSQGAAPQPHEVPAETGAARMPEPAVPEPTPVPTLNVANLLTLSRLVLVPLFVLALFAGDGVDTTWRAIATGLFVIASATDQVDGWVARKYGLITDFGKIADPIADKALIGAALVGLSVLGELPWWVTIVIAVREIGVTLLRFWVIRHGVIPASRGGKAKTMTQILAIVVYLLPLPAGAEPVRWVLMGLAVLLTVVTGVDYLIRAIRLRAAGRRATGA</sequence>
<dbReference type="InterPro" id="IPR043130">
    <property type="entry name" value="CDP-OH_PTrfase_TM_dom"/>
</dbReference>
<evidence type="ECO:0000256" key="13">
    <source>
        <dbReference type="SAM" id="MobiDB-lite"/>
    </source>
</evidence>
<keyword evidence="6 14" id="KW-1133">Transmembrane helix</keyword>
<dbReference type="KEGG" id="acab:QRX50_25360"/>
<dbReference type="GO" id="GO:0008444">
    <property type="term" value="F:CDP-diacylglycerol-glycerol-3-phosphate 3-phosphatidyltransferase activity"/>
    <property type="evidence" value="ECO:0007669"/>
    <property type="project" value="UniProtKB-UniRule"/>
</dbReference>
<evidence type="ECO:0000256" key="3">
    <source>
        <dbReference type="ARBA" id="ARBA00022516"/>
    </source>
</evidence>
<dbReference type="Gene3D" id="1.20.120.1760">
    <property type="match status" value="1"/>
</dbReference>
<feature type="transmembrane region" description="Helical" evidence="14">
    <location>
        <begin position="202"/>
        <end position="221"/>
    </location>
</feature>
<feature type="region of interest" description="Disordered" evidence="13">
    <location>
        <begin position="1"/>
        <end position="45"/>
    </location>
</feature>
<keyword evidence="3" id="KW-0444">Lipid biosynthesis</keyword>
<gene>
    <name evidence="15" type="primary">pgsA</name>
    <name evidence="15" type="ORF">QRX50_25360</name>
</gene>
<evidence type="ECO:0000256" key="4">
    <source>
        <dbReference type="ARBA" id="ARBA00022679"/>
    </source>
</evidence>
<dbReference type="Proteomes" id="UP001236014">
    <property type="component" value="Chromosome"/>
</dbReference>
<dbReference type="RefSeq" id="WP_285965680.1">
    <property type="nucleotide sequence ID" value="NZ_CP127294.1"/>
</dbReference>
<reference evidence="15 16" key="1">
    <citation type="submission" date="2023-06" db="EMBL/GenBank/DDBJ databases">
        <authorList>
            <person name="Oyuntsetseg B."/>
            <person name="Kim S.B."/>
        </authorList>
    </citation>
    <scope>NUCLEOTIDE SEQUENCE [LARGE SCALE GENOMIC DNA]</scope>
    <source>
        <strain evidence="15 16">2-15</strain>
    </source>
</reference>
<comment type="similarity">
    <text evidence="2 12">Belongs to the CDP-alcohol phosphatidyltransferase class-I family.</text>
</comment>
<name>A0A9Y2MRG7_9PSEU</name>
<evidence type="ECO:0000256" key="8">
    <source>
        <dbReference type="ARBA" id="ARBA00023136"/>
    </source>
</evidence>
<proteinExistence type="inferred from homology"/>
<keyword evidence="5 14" id="KW-0812">Transmembrane</keyword>
<dbReference type="InterPro" id="IPR000462">
    <property type="entry name" value="CDP-OH_P_trans"/>
</dbReference>
<protein>
    <recommendedName>
        <fullName evidence="11">CDP-diacylglycerol--glycerol-3-phosphate 3-phosphatidyltransferase</fullName>
        <ecNumber evidence="11">2.7.8.5</ecNumber>
    </recommendedName>
</protein>
<evidence type="ECO:0000256" key="5">
    <source>
        <dbReference type="ARBA" id="ARBA00022692"/>
    </source>
</evidence>
<dbReference type="PROSITE" id="PS00379">
    <property type="entry name" value="CDP_ALCOHOL_P_TRANSF"/>
    <property type="match status" value="1"/>
</dbReference>
<evidence type="ECO:0000313" key="16">
    <source>
        <dbReference type="Proteomes" id="UP001236014"/>
    </source>
</evidence>
<dbReference type="InterPro" id="IPR048254">
    <property type="entry name" value="CDP_ALCOHOL_P_TRANSF_CS"/>
</dbReference>
<evidence type="ECO:0000256" key="7">
    <source>
        <dbReference type="ARBA" id="ARBA00023098"/>
    </source>
</evidence>
<dbReference type="InterPro" id="IPR004570">
    <property type="entry name" value="Phosphatidylglycerol_P_synth"/>
</dbReference>
<feature type="transmembrane region" description="Helical" evidence="14">
    <location>
        <begin position="55"/>
        <end position="76"/>
    </location>
</feature>
<dbReference type="GO" id="GO:0016020">
    <property type="term" value="C:membrane"/>
    <property type="evidence" value="ECO:0007669"/>
    <property type="project" value="UniProtKB-SubCell"/>
</dbReference>
<keyword evidence="9" id="KW-0594">Phospholipid biosynthesis</keyword>
<keyword evidence="4 12" id="KW-0808">Transferase</keyword>
<evidence type="ECO:0000256" key="12">
    <source>
        <dbReference type="RuleBase" id="RU003750"/>
    </source>
</evidence>
<evidence type="ECO:0000256" key="2">
    <source>
        <dbReference type="ARBA" id="ARBA00010441"/>
    </source>
</evidence>
<accession>A0A9Y2MRG7</accession>
<evidence type="ECO:0000256" key="9">
    <source>
        <dbReference type="ARBA" id="ARBA00023209"/>
    </source>
</evidence>
<dbReference type="EC" id="2.7.8.5" evidence="11"/>
<dbReference type="GO" id="GO:0046474">
    <property type="term" value="P:glycerophospholipid biosynthetic process"/>
    <property type="evidence" value="ECO:0007669"/>
    <property type="project" value="TreeGrafter"/>
</dbReference>
<evidence type="ECO:0000256" key="11">
    <source>
        <dbReference type="NCBIfam" id="TIGR00560"/>
    </source>
</evidence>
<evidence type="ECO:0000256" key="6">
    <source>
        <dbReference type="ARBA" id="ARBA00022989"/>
    </source>
</evidence>
<dbReference type="NCBIfam" id="TIGR00560">
    <property type="entry name" value="pgsA"/>
    <property type="match status" value="1"/>
</dbReference>
<evidence type="ECO:0000256" key="14">
    <source>
        <dbReference type="SAM" id="Phobius"/>
    </source>
</evidence>
<comment type="subcellular location">
    <subcellularLocation>
        <location evidence="1">Membrane</location>
        <topology evidence="1">Multi-pass membrane protein</topology>
    </subcellularLocation>
</comment>
<evidence type="ECO:0000256" key="1">
    <source>
        <dbReference type="ARBA" id="ARBA00004141"/>
    </source>
</evidence>
<organism evidence="15 16">
    <name type="scientific">Amycolatopsis carbonis</name>
    <dbReference type="NCBI Taxonomy" id="715471"/>
    <lineage>
        <taxon>Bacteria</taxon>
        <taxon>Bacillati</taxon>
        <taxon>Actinomycetota</taxon>
        <taxon>Actinomycetes</taxon>
        <taxon>Pseudonocardiales</taxon>
        <taxon>Pseudonocardiaceae</taxon>
        <taxon>Amycolatopsis</taxon>
    </lineage>
</organism>
<dbReference type="Pfam" id="PF01066">
    <property type="entry name" value="CDP-OH_P_transf"/>
    <property type="match status" value="1"/>
</dbReference>
<keyword evidence="10" id="KW-1208">Phospholipid metabolism</keyword>
<keyword evidence="8 14" id="KW-0472">Membrane</keyword>